<organism evidence="2 3">
    <name type="scientific">Cellulomonas shaoxiangyii</name>
    <dbReference type="NCBI Taxonomy" id="2566013"/>
    <lineage>
        <taxon>Bacteria</taxon>
        <taxon>Bacillati</taxon>
        <taxon>Actinomycetota</taxon>
        <taxon>Actinomycetes</taxon>
        <taxon>Micrococcales</taxon>
        <taxon>Cellulomonadaceae</taxon>
        <taxon>Cellulomonas</taxon>
    </lineage>
</organism>
<evidence type="ECO:0000313" key="3">
    <source>
        <dbReference type="Proteomes" id="UP000296469"/>
    </source>
</evidence>
<evidence type="ECO:0000313" key="2">
    <source>
        <dbReference type="EMBL" id="QCB92924.1"/>
    </source>
</evidence>
<dbReference type="AlphaFoldDB" id="A0A4P7SJN6"/>
<accession>A0A4P7SJN6</accession>
<name>A0A4P7SJN6_9CELL</name>
<dbReference type="RefSeq" id="WP_135973028.1">
    <property type="nucleotide sequence ID" value="NZ_CP039291.1"/>
</dbReference>
<dbReference type="NCBIfam" id="TIGR04089">
    <property type="entry name" value="exp_by_SipW_III"/>
    <property type="match status" value="1"/>
</dbReference>
<feature type="chain" id="PRO_5039686518" evidence="1">
    <location>
        <begin position="26"/>
        <end position="217"/>
    </location>
</feature>
<dbReference type="NCBIfam" id="TIGR04088">
    <property type="entry name" value="cognate_SipW"/>
    <property type="match status" value="1"/>
</dbReference>
<gene>
    <name evidence="2" type="ORF">E5225_04485</name>
</gene>
<dbReference type="InterPro" id="IPR024006">
    <property type="entry name" value="Alt_signal_exp_actinobact"/>
</dbReference>
<dbReference type="KEGG" id="celz:E5225_04485"/>
<keyword evidence="3" id="KW-1185">Reference proteome</keyword>
<feature type="signal peptide" evidence="1">
    <location>
        <begin position="1"/>
        <end position="25"/>
    </location>
</feature>
<proteinExistence type="predicted"/>
<evidence type="ECO:0000256" key="1">
    <source>
        <dbReference type="SAM" id="SignalP"/>
    </source>
</evidence>
<dbReference type="EMBL" id="CP039291">
    <property type="protein sequence ID" value="QCB92924.1"/>
    <property type="molecule type" value="Genomic_DNA"/>
</dbReference>
<dbReference type="OrthoDB" id="4828659at2"/>
<protein>
    <submittedName>
        <fullName evidence="2">Alternate-type signal peptide domain-containing protein</fullName>
    </submittedName>
</protein>
<sequence length="217" mass="21672">MQNKTKGILAGVAGVALLTSGATFALWTDSGTAAGGTITNGRLDVNAAAVATWADVSADRTDRGHAITDLATWRMVPGDTIEGTQALDVALEGDNLVASLVVDSTAATLPTGVTVTYQVLAGATGTTVLAETRELGTDSTVRLAAPRAGQAAGAPTNTGTTLVGATLDGVADLRVVYRVAFDATTAGQVSATAQSVIQGLTATLTQTRQGADFVAAP</sequence>
<dbReference type="Proteomes" id="UP000296469">
    <property type="component" value="Chromosome"/>
</dbReference>
<dbReference type="InterPro" id="IPR023833">
    <property type="entry name" value="Signal_pept_SipW-depend-type"/>
</dbReference>
<keyword evidence="1" id="KW-0732">Signal</keyword>
<reference evidence="2 3" key="1">
    <citation type="submission" date="2019-04" db="EMBL/GenBank/DDBJ databases">
        <title>Isolation and identification of Cellulomonas shaoxiangyii sp. Nov. isolated from feces of the Tibetan antelopes (Pantholops hodgsonii) in the Qinghai-Tibet plateau of China.</title>
        <authorList>
            <person name="Tian Z."/>
        </authorList>
    </citation>
    <scope>NUCLEOTIDE SEQUENCE [LARGE SCALE GENOMIC DNA]</scope>
    <source>
        <strain evidence="2 3">Z28</strain>
    </source>
</reference>